<proteinExistence type="predicted"/>
<dbReference type="EMBL" id="JARBHB010000001">
    <property type="protein sequence ID" value="KAJ8896827.1"/>
    <property type="molecule type" value="Genomic_DNA"/>
</dbReference>
<comment type="caution">
    <text evidence="2">The sequence shown here is derived from an EMBL/GenBank/DDBJ whole genome shotgun (WGS) entry which is preliminary data.</text>
</comment>
<feature type="region of interest" description="Disordered" evidence="1">
    <location>
        <begin position="1"/>
        <end position="33"/>
    </location>
</feature>
<evidence type="ECO:0000256" key="1">
    <source>
        <dbReference type="SAM" id="MobiDB-lite"/>
    </source>
</evidence>
<organism evidence="2 3">
    <name type="scientific">Dryococelus australis</name>
    <dbReference type="NCBI Taxonomy" id="614101"/>
    <lineage>
        <taxon>Eukaryota</taxon>
        <taxon>Metazoa</taxon>
        <taxon>Ecdysozoa</taxon>
        <taxon>Arthropoda</taxon>
        <taxon>Hexapoda</taxon>
        <taxon>Insecta</taxon>
        <taxon>Pterygota</taxon>
        <taxon>Neoptera</taxon>
        <taxon>Polyneoptera</taxon>
        <taxon>Phasmatodea</taxon>
        <taxon>Verophasmatodea</taxon>
        <taxon>Anareolatae</taxon>
        <taxon>Phasmatidae</taxon>
        <taxon>Eurycanthinae</taxon>
        <taxon>Dryococelus</taxon>
    </lineage>
</organism>
<feature type="compositionally biased region" description="Basic and acidic residues" evidence="1">
    <location>
        <begin position="1"/>
        <end position="18"/>
    </location>
</feature>
<evidence type="ECO:0000313" key="2">
    <source>
        <dbReference type="EMBL" id="KAJ8896827.1"/>
    </source>
</evidence>
<accession>A0ABQ9IK69</accession>
<reference evidence="2 3" key="1">
    <citation type="submission" date="2023-02" db="EMBL/GenBank/DDBJ databases">
        <title>LHISI_Scaffold_Assembly.</title>
        <authorList>
            <person name="Stuart O.P."/>
            <person name="Cleave R."/>
            <person name="Magrath M.J.L."/>
            <person name="Mikheyev A.S."/>
        </authorList>
    </citation>
    <scope>NUCLEOTIDE SEQUENCE [LARGE SCALE GENOMIC DNA]</scope>
    <source>
        <strain evidence="2">Daus_M_001</strain>
        <tissue evidence="2">Leg muscle</tissue>
    </source>
</reference>
<sequence length="685" mass="75307">MFTEQRREARAGKQDIPVKTRRPAASSGTIPRCELPGDTTPSLPLLRLCFCTISTELVFTTFSNSSDHSPHITLTFLDSGDGLDHSQILHAGIVPDDAAGRRVFSGISRFPRTFIPVLLHVHLTSRSSALKTSMSRAAKYLPSLGGDPQIRDHAVEFNGSYIRLERCEREQVFLRLQLRRNSRSRFPRTATLLRKSGSAGVISRHEYEGGKYGELGIDDKVQECITEDGMEQDEVEGGLEGERKIPKKIRRPTASSGMIPICENPGIESGSRWLEANRLNRGPLAYGNCDGLKVKAALKVLLNCVLPVANPREQSTTIIHLRTSTSVVAGTVLLQSRNAPLARLSCFRCHENQQFAATCVAQPGNASKLHTSAQGIIMSPLAAAKGSLFGTADKSVPRVVTFARQALVISSTTAGSVIETKTNERSTSSSVHESGRAVADMAAGRTVEIISTRRCPSHSKEDDSWPYVVGVLLSVTSLRYQFVGAPADRCETSREREKKKREREIDVLRSAYSSFILGRKKEQYVTSAYAPVGGGALVSWVRAATALYLGHLLEALHLLPCELPHRADVRLRHGVRHHGRENFLVQKIGWEFCLWAEGLSHRRFQEPVILAATTSWTAARLLSKRERFQPTATVIGHIMISVFYPIKVPAHLKLVSASEAINKGSNKGYSATRIKCAIATKHTVL</sequence>
<evidence type="ECO:0000313" key="3">
    <source>
        <dbReference type="Proteomes" id="UP001159363"/>
    </source>
</evidence>
<protein>
    <submittedName>
        <fullName evidence="2">Uncharacterized protein</fullName>
    </submittedName>
</protein>
<gene>
    <name evidence="2" type="ORF">PR048_002173</name>
</gene>
<dbReference type="Proteomes" id="UP001159363">
    <property type="component" value="Chromosome 1"/>
</dbReference>
<name>A0ABQ9IK69_9NEOP</name>
<keyword evidence="3" id="KW-1185">Reference proteome</keyword>